<evidence type="ECO:0000256" key="5">
    <source>
        <dbReference type="ARBA" id="ARBA00022884"/>
    </source>
</evidence>
<evidence type="ECO:0000256" key="2">
    <source>
        <dbReference type="ARBA" id="ARBA00022484"/>
    </source>
</evidence>
<evidence type="ECO:0000256" key="3">
    <source>
        <dbReference type="ARBA" id="ARBA00022679"/>
    </source>
</evidence>
<evidence type="ECO:0000313" key="12">
    <source>
        <dbReference type="Proteomes" id="UP001457282"/>
    </source>
</evidence>
<keyword evidence="2 8" id="KW-0696">RNA-directed RNA polymerase</keyword>
<dbReference type="GO" id="GO:0031380">
    <property type="term" value="C:nuclear RNA-directed RNA polymerase complex"/>
    <property type="evidence" value="ECO:0007669"/>
    <property type="project" value="TreeGrafter"/>
</dbReference>
<dbReference type="EMBL" id="JBEDUW010000005">
    <property type="protein sequence ID" value="KAK9930038.1"/>
    <property type="molecule type" value="Genomic_DNA"/>
</dbReference>
<sequence>MFQGEATKILKEMLICYKPNAEPFLALMLQSFCESKLVELRSKTRIFVQKGRSMMGCLDETGTLEYGEVFVQCSHHAIFSGSTTSTASQDNFIVKGKVVVAKNPCFHPGDVRVLRAVDVPALHHMMDCVVFPQKGQRPHPNECSGSDLDGDLYFVSWDRDLIPPKTTKAMNYTTAPTVELDHDVTMEEVADFFTNYIRTRKKAMSAKCRKLAKLHSDAVDSPKTGVLVKLPPSLRVKEYPDFMEKIDKRTYMSKRVIGKLFRQVKDVDLGSHSHSFKFKSFTREVAMMFYDPDMEVDGFKDFIDDAINFKSEYDYKLGNLMDYFGIKTEAELLSGNITNASKFFHKRKDCLDLIIYAVRSLMKEARMLFFETLKSDDQSDFGTDIDNVYAAKASAWYHVTYHPRYWGCYNKGMARGHFLSFPWCAVDMLIQIKRGKTSNH</sequence>
<keyword evidence="4 8" id="KW-0548">Nucleotidyltransferase</keyword>
<dbReference type="InterPro" id="IPR007855">
    <property type="entry name" value="RDRP"/>
</dbReference>
<dbReference type="InterPro" id="IPR058752">
    <property type="entry name" value="RDRP_C_head"/>
</dbReference>
<dbReference type="PANTHER" id="PTHR23079">
    <property type="entry name" value="RNA-DEPENDENT RNA POLYMERASE"/>
    <property type="match status" value="1"/>
</dbReference>
<evidence type="ECO:0000259" key="10">
    <source>
        <dbReference type="Pfam" id="PF26253"/>
    </source>
</evidence>
<evidence type="ECO:0000256" key="1">
    <source>
        <dbReference type="ARBA" id="ARBA00005762"/>
    </source>
</evidence>
<protein>
    <recommendedName>
        <fullName evidence="8">RNA-dependent RNA polymerase</fullName>
        <ecNumber evidence="8">2.7.7.48</ecNumber>
    </recommendedName>
</protein>
<keyword evidence="5 8" id="KW-0694">RNA-binding</keyword>
<comment type="caution">
    <text evidence="11">The sequence shown here is derived from an EMBL/GenBank/DDBJ whole genome shotgun (WGS) entry which is preliminary data.</text>
</comment>
<dbReference type="GO" id="GO:0003968">
    <property type="term" value="F:RNA-directed RNA polymerase activity"/>
    <property type="evidence" value="ECO:0007669"/>
    <property type="project" value="UniProtKB-KW"/>
</dbReference>
<comment type="catalytic activity">
    <reaction evidence="7 8">
        <text>RNA(n) + a ribonucleoside 5'-triphosphate = RNA(n+1) + diphosphate</text>
        <dbReference type="Rhea" id="RHEA:21248"/>
        <dbReference type="Rhea" id="RHEA-COMP:14527"/>
        <dbReference type="Rhea" id="RHEA-COMP:17342"/>
        <dbReference type="ChEBI" id="CHEBI:33019"/>
        <dbReference type="ChEBI" id="CHEBI:61557"/>
        <dbReference type="ChEBI" id="CHEBI:140395"/>
        <dbReference type="EC" id="2.7.7.48"/>
    </reaction>
</comment>
<dbReference type="InterPro" id="IPR057596">
    <property type="entry name" value="RDRP_core"/>
</dbReference>
<evidence type="ECO:0000256" key="4">
    <source>
        <dbReference type="ARBA" id="ARBA00022695"/>
    </source>
</evidence>
<dbReference type="Pfam" id="PF26253">
    <property type="entry name" value="RdRP_head"/>
    <property type="match status" value="1"/>
</dbReference>
<accession>A0AAW1WZF7</accession>
<evidence type="ECO:0000256" key="7">
    <source>
        <dbReference type="ARBA" id="ARBA00048744"/>
    </source>
</evidence>
<dbReference type="Pfam" id="PF05183">
    <property type="entry name" value="RdRP"/>
    <property type="match status" value="1"/>
</dbReference>
<feature type="domain" description="RDRP core" evidence="9">
    <location>
        <begin position="6"/>
        <end position="264"/>
    </location>
</feature>
<comment type="function">
    <text evidence="8">Probably involved in the RNA silencing pathway and required for the generation of small interfering RNAs (siRNAs).</text>
</comment>
<dbReference type="PANTHER" id="PTHR23079:SF1">
    <property type="entry name" value="RNA-DEPENDENT RNA POLYMERASE 1"/>
    <property type="match status" value="1"/>
</dbReference>
<reference evidence="11 12" key="1">
    <citation type="journal article" date="2023" name="G3 (Bethesda)">
        <title>A chromosome-length genome assembly and annotation of blackberry (Rubus argutus, cv. 'Hillquist').</title>
        <authorList>
            <person name="Bruna T."/>
            <person name="Aryal R."/>
            <person name="Dudchenko O."/>
            <person name="Sargent D.J."/>
            <person name="Mead D."/>
            <person name="Buti M."/>
            <person name="Cavallini A."/>
            <person name="Hytonen T."/>
            <person name="Andres J."/>
            <person name="Pham M."/>
            <person name="Weisz D."/>
            <person name="Mascagni F."/>
            <person name="Usai G."/>
            <person name="Natali L."/>
            <person name="Bassil N."/>
            <person name="Fernandez G.E."/>
            <person name="Lomsadze A."/>
            <person name="Armour M."/>
            <person name="Olukolu B."/>
            <person name="Poorten T."/>
            <person name="Britton C."/>
            <person name="Davik J."/>
            <person name="Ashrafi H."/>
            <person name="Aiden E.L."/>
            <person name="Borodovsky M."/>
            <person name="Worthington M."/>
        </authorList>
    </citation>
    <scope>NUCLEOTIDE SEQUENCE [LARGE SCALE GENOMIC DNA]</scope>
    <source>
        <strain evidence="11">PI 553951</strain>
    </source>
</reference>
<keyword evidence="3 8" id="KW-0808">Transferase</keyword>
<feature type="domain" description="RDRP C-terminal head" evidence="10">
    <location>
        <begin position="290"/>
        <end position="434"/>
    </location>
</feature>
<evidence type="ECO:0000313" key="11">
    <source>
        <dbReference type="EMBL" id="KAK9930038.1"/>
    </source>
</evidence>
<evidence type="ECO:0000256" key="8">
    <source>
        <dbReference type="RuleBase" id="RU363098"/>
    </source>
</evidence>
<organism evidence="11 12">
    <name type="scientific">Rubus argutus</name>
    <name type="common">Southern blackberry</name>
    <dbReference type="NCBI Taxonomy" id="59490"/>
    <lineage>
        <taxon>Eukaryota</taxon>
        <taxon>Viridiplantae</taxon>
        <taxon>Streptophyta</taxon>
        <taxon>Embryophyta</taxon>
        <taxon>Tracheophyta</taxon>
        <taxon>Spermatophyta</taxon>
        <taxon>Magnoliopsida</taxon>
        <taxon>eudicotyledons</taxon>
        <taxon>Gunneridae</taxon>
        <taxon>Pentapetalae</taxon>
        <taxon>rosids</taxon>
        <taxon>fabids</taxon>
        <taxon>Rosales</taxon>
        <taxon>Rosaceae</taxon>
        <taxon>Rosoideae</taxon>
        <taxon>Rosoideae incertae sedis</taxon>
        <taxon>Rubus</taxon>
    </lineage>
</organism>
<dbReference type="AlphaFoldDB" id="A0AAW1WZF7"/>
<comment type="similarity">
    <text evidence="1 8">Belongs to the RdRP family.</text>
</comment>
<evidence type="ECO:0000256" key="6">
    <source>
        <dbReference type="ARBA" id="ARBA00023158"/>
    </source>
</evidence>
<dbReference type="GO" id="GO:0003723">
    <property type="term" value="F:RNA binding"/>
    <property type="evidence" value="ECO:0007669"/>
    <property type="project" value="UniProtKB-KW"/>
</dbReference>
<dbReference type="EC" id="2.7.7.48" evidence="8"/>
<gene>
    <name evidence="11" type="ORF">M0R45_027097</name>
</gene>
<dbReference type="GO" id="GO:0030422">
    <property type="term" value="P:siRNA processing"/>
    <property type="evidence" value="ECO:0007669"/>
    <property type="project" value="TreeGrafter"/>
</dbReference>
<keyword evidence="6 8" id="KW-0943">RNA-mediated gene silencing</keyword>
<evidence type="ECO:0000259" key="9">
    <source>
        <dbReference type="Pfam" id="PF05183"/>
    </source>
</evidence>
<proteinExistence type="inferred from homology"/>
<keyword evidence="12" id="KW-1185">Reference proteome</keyword>
<name>A0AAW1WZF7_RUBAR</name>
<dbReference type="Proteomes" id="UP001457282">
    <property type="component" value="Unassembled WGS sequence"/>
</dbReference>